<comment type="caution">
    <text evidence="1">The sequence shown here is derived from an EMBL/GenBank/DDBJ whole genome shotgun (WGS) entry which is preliminary data.</text>
</comment>
<accession>A0A4C1Y283</accession>
<dbReference type="EMBL" id="BGZK01001019">
    <property type="protein sequence ID" value="GBP68657.1"/>
    <property type="molecule type" value="Genomic_DNA"/>
</dbReference>
<dbReference type="Proteomes" id="UP000299102">
    <property type="component" value="Unassembled WGS sequence"/>
</dbReference>
<protein>
    <submittedName>
        <fullName evidence="1">Uncharacterized protein</fullName>
    </submittedName>
</protein>
<gene>
    <name evidence="1" type="ORF">EVAR_47663_1</name>
</gene>
<name>A0A4C1Y283_EUMVA</name>
<dbReference type="AlphaFoldDB" id="A0A4C1Y283"/>
<reference evidence="1 2" key="1">
    <citation type="journal article" date="2019" name="Commun. Biol.">
        <title>The bagworm genome reveals a unique fibroin gene that provides high tensile strength.</title>
        <authorList>
            <person name="Kono N."/>
            <person name="Nakamura H."/>
            <person name="Ohtoshi R."/>
            <person name="Tomita M."/>
            <person name="Numata K."/>
            <person name="Arakawa K."/>
        </authorList>
    </citation>
    <scope>NUCLEOTIDE SEQUENCE [LARGE SCALE GENOMIC DNA]</scope>
</reference>
<evidence type="ECO:0000313" key="2">
    <source>
        <dbReference type="Proteomes" id="UP000299102"/>
    </source>
</evidence>
<proteinExistence type="predicted"/>
<evidence type="ECO:0000313" key="1">
    <source>
        <dbReference type="EMBL" id="GBP68657.1"/>
    </source>
</evidence>
<keyword evidence="2" id="KW-1185">Reference proteome</keyword>
<organism evidence="1 2">
    <name type="scientific">Eumeta variegata</name>
    <name type="common">Bagworm moth</name>
    <name type="synonym">Eumeta japonica</name>
    <dbReference type="NCBI Taxonomy" id="151549"/>
    <lineage>
        <taxon>Eukaryota</taxon>
        <taxon>Metazoa</taxon>
        <taxon>Ecdysozoa</taxon>
        <taxon>Arthropoda</taxon>
        <taxon>Hexapoda</taxon>
        <taxon>Insecta</taxon>
        <taxon>Pterygota</taxon>
        <taxon>Neoptera</taxon>
        <taxon>Endopterygota</taxon>
        <taxon>Lepidoptera</taxon>
        <taxon>Glossata</taxon>
        <taxon>Ditrysia</taxon>
        <taxon>Tineoidea</taxon>
        <taxon>Psychidae</taxon>
        <taxon>Oiketicinae</taxon>
        <taxon>Eumeta</taxon>
    </lineage>
</organism>
<sequence>MSSDASVCKLRALATNDLYTLEWGESPRERAYKSGSWRSCLLLDTFFVVCHIFFNACIWIRSVSTSYLHKPSGLSSRLVPPADNFVDCRARGARGVSAWFLSEAAVSVVTSVSICSTMPTRGAPAAIKCFIFIRGALRT</sequence>